<protein>
    <submittedName>
        <fullName evidence="5">Uncharacterized protein LOC107435367</fullName>
    </submittedName>
</protein>
<dbReference type="Proteomes" id="UP001652623">
    <property type="component" value="Chromosome 11"/>
</dbReference>
<feature type="compositionally biased region" description="Basic and acidic residues" evidence="1">
    <location>
        <begin position="151"/>
        <end position="173"/>
    </location>
</feature>
<dbReference type="Pfam" id="PF06075">
    <property type="entry name" value="DUF936"/>
    <property type="match status" value="1"/>
</dbReference>
<keyword evidence="4" id="KW-1185">Reference proteome</keyword>
<feature type="region of interest" description="Disordered" evidence="1">
    <location>
        <begin position="148"/>
        <end position="304"/>
    </location>
</feature>
<accession>A0A6P4ATR1</accession>
<dbReference type="InterPro" id="IPR010341">
    <property type="entry name" value="DUF936_pln"/>
</dbReference>
<proteinExistence type="predicted"/>
<dbReference type="RefSeq" id="XP_015902452.1">
    <property type="nucleotide sequence ID" value="XM_016046966.4"/>
</dbReference>
<dbReference type="PANTHER" id="PTHR31928:SF3">
    <property type="entry name" value="EXPRESSED PROTEIN"/>
    <property type="match status" value="1"/>
</dbReference>
<feature type="compositionally biased region" description="Basic and acidic residues" evidence="1">
    <location>
        <begin position="382"/>
        <end position="403"/>
    </location>
</feature>
<name>A0A6P4ATR1_ZIZJJ</name>
<dbReference type="Pfam" id="PF21647">
    <property type="entry name" value="DUF6857"/>
    <property type="match status" value="1"/>
</dbReference>
<reference evidence="5" key="1">
    <citation type="submission" date="2025-08" db="UniProtKB">
        <authorList>
            <consortium name="RefSeq"/>
        </authorList>
    </citation>
    <scope>IDENTIFICATION</scope>
    <source>
        <tissue evidence="5">Seedling</tissue>
    </source>
</reference>
<feature type="domain" description="DUF936" evidence="2">
    <location>
        <begin position="4"/>
        <end position="119"/>
    </location>
</feature>
<evidence type="ECO:0000259" key="2">
    <source>
        <dbReference type="Pfam" id="PF06075"/>
    </source>
</evidence>
<organism evidence="4 5">
    <name type="scientific">Ziziphus jujuba</name>
    <name type="common">Chinese jujube</name>
    <name type="synonym">Ziziphus sativa</name>
    <dbReference type="NCBI Taxonomy" id="326968"/>
    <lineage>
        <taxon>Eukaryota</taxon>
        <taxon>Viridiplantae</taxon>
        <taxon>Streptophyta</taxon>
        <taxon>Embryophyta</taxon>
        <taxon>Tracheophyta</taxon>
        <taxon>Spermatophyta</taxon>
        <taxon>Magnoliopsida</taxon>
        <taxon>eudicotyledons</taxon>
        <taxon>Gunneridae</taxon>
        <taxon>Pentapetalae</taxon>
        <taxon>rosids</taxon>
        <taxon>fabids</taxon>
        <taxon>Rosales</taxon>
        <taxon>Rhamnaceae</taxon>
        <taxon>Paliureae</taxon>
        <taxon>Ziziphus</taxon>
    </lineage>
</organism>
<dbReference type="KEGG" id="zju:107435367"/>
<sequence length="716" mass="77480">MASLTQGILLKLLQSMNSNVRVTGDHRSALLQVIGIVPGLAGSDLWPNHGFYVQLSDSLNSTYVCLSDRDYDLILTNRLQLGQFVYVDRFEFDSPFPRVCGIRPIAGRHSFVGSPEPLIARISASKREFVIQPVSDSDQSVDPIAAYLSSKKPEEARSENREWKIESKPEKGRASSRQPLAPRDNINIPVGNSDETKVSDRPSRFSSPAGAKRSASIGKKNVAAAERDPSPAGKGKRSVSPAPSKCAVPSLVAAREENRKNSKEPAIIVPSRYRQPSPNGRKQASPARRASLSPGRRLSGVRVSPMVTGVADSAGKKKMATIAAGISKVSEAIVGSAKIVRKSWDEQPAVPAASVEQKEKTVSKNKPDLQAILRTQAAISRRLSDANGRKPNSDDSSSHEKTKSSSPGGCLILEKPSSAALGITVHEKKWTDGSVKLDAVSADLARLGKEAMQRKVLASRAAAEALEEAIATESVIRSLSMFSELSSSSKVGNPLPTIDSFFSIYDDVMRSTVNAESVANSRHSEAPHLDTPTEESRSVSLWVEAALATDLEIVSLITSQENGASSTLQKSLSKRQSFSPLSQNNVKPCSPLPQSNISHAGAWTRGHGMQNTVELGNQLQSEMKMWFLWFVEEALDAGFRVFGECATDGGKLPLDSSSITAVLSQLKRVNEWLDRVVSRSDEPLLQKVDQLKRKIYGFVIQHVGTTFDNPINLASS</sequence>
<feature type="domain" description="DUF6857" evidence="3">
    <location>
        <begin position="424"/>
        <end position="709"/>
    </location>
</feature>
<feature type="compositionally biased region" description="Basic and acidic residues" evidence="1">
    <location>
        <begin position="254"/>
        <end position="263"/>
    </location>
</feature>
<evidence type="ECO:0000259" key="3">
    <source>
        <dbReference type="Pfam" id="PF21647"/>
    </source>
</evidence>
<feature type="compositionally biased region" description="Basic and acidic residues" evidence="1">
    <location>
        <begin position="194"/>
        <end position="203"/>
    </location>
</feature>
<dbReference type="InterPro" id="IPR048297">
    <property type="entry name" value="DUF936_dom_pln"/>
</dbReference>
<feature type="compositionally biased region" description="Basic and acidic residues" evidence="1">
    <location>
        <begin position="356"/>
        <end position="367"/>
    </location>
</feature>
<dbReference type="GeneID" id="107435367"/>
<feature type="region of interest" description="Disordered" evidence="1">
    <location>
        <begin position="345"/>
        <end position="411"/>
    </location>
</feature>
<gene>
    <name evidence="5" type="primary">LOC107435367</name>
</gene>
<evidence type="ECO:0000256" key="1">
    <source>
        <dbReference type="SAM" id="MobiDB-lite"/>
    </source>
</evidence>
<evidence type="ECO:0000313" key="5">
    <source>
        <dbReference type="RefSeq" id="XP_015902452.1"/>
    </source>
</evidence>
<evidence type="ECO:0000313" key="4">
    <source>
        <dbReference type="Proteomes" id="UP001652623"/>
    </source>
</evidence>
<dbReference type="InterPro" id="IPR049172">
    <property type="entry name" value="DUF6857_pln"/>
</dbReference>
<dbReference type="AlphaFoldDB" id="A0A6P4ATR1"/>
<dbReference type="PANTHER" id="PTHR31928">
    <property type="entry name" value="EXPRESSED PROTEIN"/>
    <property type="match status" value="1"/>
</dbReference>